<organism evidence="1 2">
    <name type="scientific">Anas platyrhynchos</name>
    <name type="common">Mallard</name>
    <name type="synonym">Anas boschas</name>
    <dbReference type="NCBI Taxonomy" id="8839"/>
    <lineage>
        <taxon>Eukaryota</taxon>
        <taxon>Metazoa</taxon>
        <taxon>Chordata</taxon>
        <taxon>Craniata</taxon>
        <taxon>Vertebrata</taxon>
        <taxon>Euteleostomi</taxon>
        <taxon>Archelosauria</taxon>
        <taxon>Archosauria</taxon>
        <taxon>Dinosauria</taxon>
        <taxon>Saurischia</taxon>
        <taxon>Theropoda</taxon>
        <taxon>Coelurosauria</taxon>
        <taxon>Aves</taxon>
        <taxon>Neognathae</taxon>
        <taxon>Galloanserae</taxon>
        <taxon>Anseriformes</taxon>
        <taxon>Anatidae</taxon>
        <taxon>Anatinae</taxon>
        <taxon>Anas</taxon>
    </lineage>
</organism>
<proteinExistence type="predicted"/>
<keyword evidence="2" id="KW-1185">Reference proteome</keyword>
<reference evidence="2" key="1">
    <citation type="journal article" date="2013" name="Nat. Genet.">
        <title>The duck genome and transcriptome provide insight into an avian influenza virus reservoir species.</title>
        <authorList>
            <person name="Huang Y."/>
            <person name="Li Y."/>
            <person name="Burt D.W."/>
            <person name="Chen H."/>
            <person name="Zhang Y."/>
            <person name="Qian W."/>
            <person name="Kim H."/>
            <person name="Gan S."/>
            <person name="Zhao Y."/>
            <person name="Li J."/>
            <person name="Yi K."/>
            <person name="Feng H."/>
            <person name="Zhu P."/>
            <person name="Li B."/>
            <person name="Liu Q."/>
            <person name="Fairley S."/>
            <person name="Magor K.E."/>
            <person name="Du Z."/>
            <person name="Hu X."/>
            <person name="Goodman L."/>
            <person name="Tafer H."/>
            <person name="Vignal A."/>
            <person name="Lee T."/>
            <person name="Kim K.W."/>
            <person name="Sheng Z."/>
            <person name="An Y."/>
            <person name="Searle S."/>
            <person name="Herrero J."/>
            <person name="Groenen M.A."/>
            <person name="Crooijmans R.P."/>
            <person name="Faraut T."/>
            <person name="Cai Q."/>
            <person name="Webster R.G."/>
            <person name="Aldridge J.R."/>
            <person name="Warren W.C."/>
            <person name="Bartschat S."/>
            <person name="Kehr S."/>
            <person name="Marz M."/>
            <person name="Stadler P.F."/>
            <person name="Smith J."/>
            <person name="Kraus R.H."/>
            <person name="Zhao Y."/>
            <person name="Ren L."/>
            <person name="Fei J."/>
            <person name="Morisson M."/>
            <person name="Kaiser P."/>
            <person name="Griffin D.K."/>
            <person name="Rao M."/>
            <person name="Pitel F."/>
            <person name="Wang J."/>
            <person name="Li N."/>
        </authorList>
    </citation>
    <scope>NUCLEOTIDE SEQUENCE [LARGE SCALE GENOMIC DNA]</scope>
</reference>
<accession>R0M0J6</accession>
<name>R0M0J6_ANAPL</name>
<evidence type="ECO:0000313" key="2">
    <source>
        <dbReference type="Proteomes" id="UP000296049"/>
    </source>
</evidence>
<dbReference type="Proteomes" id="UP000296049">
    <property type="component" value="Unassembled WGS sequence"/>
</dbReference>
<dbReference type="AlphaFoldDB" id="R0M0J6"/>
<sequence>MAVYLILVKDELTNIQIMAQNKKLGNSIWIRAAETKFRFWAELKEKLVACRSYKAPHCAPVLLQHVGGKERVKSEAPVSNSSNKLSKAWYCFMYYHRGRLYDFWKVETSLEHCLHDTATLTPNFCDTPHPMMRINSEVRLSITLVNLFLRLVLDPLRLHAQLCHPHPGEPRAQPGSANTSSVGTGTCECVRSALHQLLLMMMHVEQMVCLQYLFPNTQGGKDAFSGLGKTSKIHLQSLYGLFAPGSRHRVLNPSLGRLPDAYQARQHPEKRAVLMQYYGSTHKKEKGSKHTRQTKDARLTPPDVISCEGNCAAALIQGTIFCAQKSTVPDMWFRGQSQQEVPLAPWDWSDRYVKRPAEDWSPSGDSPLALRTAAWEAQTSLYHSCSHALVAVMLSGENLRTRIVYNSDNVFFHFSERGQYLWKMLPKKPGRYVEMNTIGDLDALGGIQRHPARACKTPTNAGLADVAQGKTYKIAHSVTADRQTGSFFQLESLPSSEVLFKRSKKSSSSALCDVLGIMDMGDANFTIVVLLRGSWQSAFCQVVPWVFPELPGTSKTQGSGAAGFCM</sequence>
<gene>
    <name evidence="1" type="ORF">Anapl_01255</name>
</gene>
<evidence type="ECO:0000313" key="1">
    <source>
        <dbReference type="EMBL" id="EOB06223.1"/>
    </source>
</evidence>
<dbReference type="EMBL" id="KB742629">
    <property type="protein sequence ID" value="EOB06223.1"/>
    <property type="molecule type" value="Genomic_DNA"/>
</dbReference>
<protein>
    <submittedName>
        <fullName evidence="1">Uncharacterized protein</fullName>
    </submittedName>
</protein>